<feature type="compositionally biased region" description="Basic and acidic residues" evidence="11">
    <location>
        <begin position="331"/>
        <end position="343"/>
    </location>
</feature>
<accession>A0A4R1F0U1</accession>
<dbReference type="CDD" id="cd01854">
    <property type="entry name" value="YjeQ_EngC"/>
    <property type="match status" value="1"/>
</dbReference>
<keyword evidence="4 10" id="KW-0699">rRNA-binding</keyword>
<evidence type="ECO:0000256" key="6">
    <source>
        <dbReference type="ARBA" id="ARBA00022801"/>
    </source>
</evidence>
<comment type="subunit">
    <text evidence="10">Monomer. Associates with 30S ribosomal subunit, binds 16S rRNA.</text>
</comment>
<keyword evidence="8 10" id="KW-0694">RNA-binding</keyword>
<organism evidence="14 15">
    <name type="scientific">Cocleimonas flava</name>
    <dbReference type="NCBI Taxonomy" id="634765"/>
    <lineage>
        <taxon>Bacteria</taxon>
        <taxon>Pseudomonadati</taxon>
        <taxon>Pseudomonadota</taxon>
        <taxon>Gammaproteobacteria</taxon>
        <taxon>Thiotrichales</taxon>
        <taxon>Thiotrichaceae</taxon>
        <taxon>Cocleimonas</taxon>
    </lineage>
</organism>
<proteinExistence type="inferred from homology"/>
<evidence type="ECO:0000313" key="15">
    <source>
        <dbReference type="Proteomes" id="UP000294887"/>
    </source>
</evidence>
<evidence type="ECO:0000259" key="12">
    <source>
        <dbReference type="PROSITE" id="PS50936"/>
    </source>
</evidence>
<protein>
    <recommendedName>
        <fullName evidence="10">Small ribosomal subunit biogenesis GTPase RsgA</fullName>
        <ecNumber evidence="10">3.6.1.-</ecNumber>
    </recommendedName>
</protein>
<dbReference type="GO" id="GO:0046872">
    <property type="term" value="F:metal ion binding"/>
    <property type="evidence" value="ECO:0007669"/>
    <property type="project" value="UniProtKB-KW"/>
</dbReference>
<comment type="subcellular location">
    <subcellularLocation>
        <location evidence="10">Cytoplasm</location>
    </subcellularLocation>
</comment>
<evidence type="ECO:0000256" key="2">
    <source>
        <dbReference type="ARBA" id="ARBA00022517"/>
    </source>
</evidence>
<dbReference type="Gene3D" id="1.10.40.50">
    <property type="entry name" value="Probable gtpase engc, domain 3"/>
    <property type="match status" value="1"/>
</dbReference>
<evidence type="ECO:0000256" key="11">
    <source>
        <dbReference type="SAM" id="MobiDB-lite"/>
    </source>
</evidence>
<dbReference type="HAMAP" id="MF_01820">
    <property type="entry name" value="GTPase_RsgA"/>
    <property type="match status" value="1"/>
</dbReference>
<dbReference type="Gene3D" id="3.40.50.300">
    <property type="entry name" value="P-loop containing nucleotide triphosphate hydrolases"/>
    <property type="match status" value="1"/>
</dbReference>
<feature type="region of interest" description="Disordered" evidence="11">
    <location>
        <begin position="325"/>
        <end position="354"/>
    </location>
</feature>
<evidence type="ECO:0000256" key="7">
    <source>
        <dbReference type="ARBA" id="ARBA00022833"/>
    </source>
</evidence>
<feature type="binding site" evidence="10">
    <location>
        <position position="298"/>
    </location>
    <ligand>
        <name>Zn(2+)</name>
        <dbReference type="ChEBI" id="CHEBI:29105"/>
    </ligand>
</feature>
<keyword evidence="2 10" id="KW-0690">Ribosome biogenesis</keyword>
<evidence type="ECO:0000256" key="3">
    <source>
        <dbReference type="ARBA" id="ARBA00022723"/>
    </source>
</evidence>
<evidence type="ECO:0000256" key="1">
    <source>
        <dbReference type="ARBA" id="ARBA00022490"/>
    </source>
</evidence>
<dbReference type="AlphaFoldDB" id="A0A4R1F0U1"/>
<dbReference type="PANTHER" id="PTHR32120">
    <property type="entry name" value="SMALL RIBOSOMAL SUBUNIT BIOGENESIS GTPASE RSGA"/>
    <property type="match status" value="1"/>
</dbReference>
<keyword evidence="15" id="KW-1185">Reference proteome</keyword>
<dbReference type="GO" id="GO:0003924">
    <property type="term" value="F:GTPase activity"/>
    <property type="evidence" value="ECO:0007669"/>
    <property type="project" value="UniProtKB-UniRule"/>
</dbReference>
<comment type="function">
    <text evidence="10">One of several proteins that assist in the late maturation steps of the functional core of the 30S ribosomal subunit. Helps release RbfA from mature subunits. May play a role in the assembly of ribosomal proteins into the subunit. Circularly permuted GTPase that catalyzes slow GTP hydrolysis, GTPase activity is stimulated by the 30S ribosomal subunit.</text>
</comment>
<dbReference type="PROSITE" id="PS51721">
    <property type="entry name" value="G_CP"/>
    <property type="match status" value="1"/>
</dbReference>
<feature type="domain" description="CP-type G" evidence="13">
    <location>
        <begin position="101"/>
        <end position="262"/>
    </location>
</feature>
<dbReference type="Proteomes" id="UP000294887">
    <property type="component" value="Unassembled WGS sequence"/>
</dbReference>
<dbReference type="NCBIfam" id="TIGR00157">
    <property type="entry name" value="ribosome small subunit-dependent GTPase A"/>
    <property type="match status" value="1"/>
</dbReference>
<comment type="cofactor">
    <cofactor evidence="10">
        <name>Zn(2+)</name>
        <dbReference type="ChEBI" id="CHEBI:29105"/>
    </cofactor>
    <text evidence="10">Binds 1 zinc ion per subunit.</text>
</comment>
<dbReference type="PANTHER" id="PTHR32120:SF10">
    <property type="entry name" value="SMALL RIBOSOMAL SUBUNIT BIOGENESIS GTPASE RSGA"/>
    <property type="match status" value="1"/>
</dbReference>
<evidence type="ECO:0000256" key="8">
    <source>
        <dbReference type="ARBA" id="ARBA00022884"/>
    </source>
</evidence>
<dbReference type="InterPro" id="IPR010914">
    <property type="entry name" value="RsgA_GTPase_dom"/>
</dbReference>
<comment type="caution">
    <text evidence="14">The sequence shown here is derived from an EMBL/GenBank/DDBJ whole genome shotgun (WGS) entry which is preliminary data.</text>
</comment>
<feature type="binding site" evidence="10">
    <location>
        <position position="285"/>
    </location>
    <ligand>
        <name>Zn(2+)</name>
        <dbReference type="ChEBI" id="CHEBI:29105"/>
    </ligand>
</feature>
<dbReference type="OrthoDB" id="9809485at2"/>
<dbReference type="Pfam" id="PF03193">
    <property type="entry name" value="RsgA_GTPase"/>
    <property type="match status" value="1"/>
</dbReference>
<keyword evidence="5 10" id="KW-0547">Nucleotide-binding</keyword>
<dbReference type="EMBL" id="SMFQ01000003">
    <property type="protein sequence ID" value="TCJ87413.1"/>
    <property type="molecule type" value="Genomic_DNA"/>
</dbReference>
<evidence type="ECO:0000256" key="10">
    <source>
        <dbReference type="HAMAP-Rule" id="MF_01820"/>
    </source>
</evidence>
<dbReference type="InterPro" id="IPR030378">
    <property type="entry name" value="G_CP_dom"/>
</dbReference>
<evidence type="ECO:0000256" key="4">
    <source>
        <dbReference type="ARBA" id="ARBA00022730"/>
    </source>
</evidence>
<dbReference type="GO" id="GO:0042274">
    <property type="term" value="P:ribosomal small subunit biogenesis"/>
    <property type="evidence" value="ECO:0007669"/>
    <property type="project" value="UniProtKB-UniRule"/>
</dbReference>
<dbReference type="PROSITE" id="PS50936">
    <property type="entry name" value="ENGC_GTPASE"/>
    <property type="match status" value="1"/>
</dbReference>
<keyword evidence="9 10" id="KW-0342">GTP-binding</keyword>
<gene>
    <name evidence="10" type="primary">rsgA</name>
    <name evidence="14" type="ORF">EV695_1923</name>
</gene>
<evidence type="ECO:0000313" key="14">
    <source>
        <dbReference type="EMBL" id="TCJ87413.1"/>
    </source>
</evidence>
<keyword evidence="1 10" id="KW-0963">Cytoplasm</keyword>
<evidence type="ECO:0000256" key="5">
    <source>
        <dbReference type="ARBA" id="ARBA00022741"/>
    </source>
</evidence>
<keyword evidence="6 10" id="KW-0378">Hydrolase</keyword>
<dbReference type="RefSeq" id="WP_131905689.1">
    <property type="nucleotide sequence ID" value="NZ_BAAAFU010000004.1"/>
</dbReference>
<dbReference type="EC" id="3.6.1.-" evidence="10"/>
<feature type="binding site" evidence="10">
    <location>
        <position position="292"/>
    </location>
    <ligand>
        <name>Zn(2+)</name>
        <dbReference type="ChEBI" id="CHEBI:29105"/>
    </ligand>
</feature>
<feature type="binding site" evidence="10">
    <location>
        <begin position="150"/>
        <end position="153"/>
    </location>
    <ligand>
        <name>GTP</name>
        <dbReference type="ChEBI" id="CHEBI:37565"/>
    </ligand>
</feature>
<comment type="similarity">
    <text evidence="10">Belongs to the TRAFAC class YlqF/YawG GTPase family. RsgA subfamily.</text>
</comment>
<sequence>MDTLKEIGLSDWFQSHIDQNKLATHELARIVAVHKDSFMISNGKQDVFAELSGNLHYSVESATDLPTVGDWVYADFYDDDTHAIIHGFVPRKTLLKRKTAGKLVEFQLIAANIDTAFIVQSANENFNLSRLERYLVMINQSGITPVILLSKSDLLPQSEIEELTTSILTTYPEITVIAFSNETRENLDKVRDLLISGSTYCLLGSSGVGKTTLLNSILGSTKLETQTVSKKQSKGRHTTTSRELLQLENGAMIIDTPGMRELGNMSVDSGIDETFSEIIELMQHCKFSNCSHTKEKGCAILSALATDELSEQRYKNYQKMKSESAFNDMSYSDKRKKDKDFGKMIKTTLKNKKR</sequence>
<feature type="binding site" evidence="10">
    <location>
        <begin position="204"/>
        <end position="212"/>
    </location>
    <ligand>
        <name>GTP</name>
        <dbReference type="ChEBI" id="CHEBI:37565"/>
    </ligand>
</feature>
<dbReference type="InterPro" id="IPR027417">
    <property type="entry name" value="P-loop_NTPase"/>
</dbReference>
<evidence type="ECO:0000259" key="13">
    <source>
        <dbReference type="PROSITE" id="PS51721"/>
    </source>
</evidence>
<reference evidence="14 15" key="1">
    <citation type="submission" date="2019-03" db="EMBL/GenBank/DDBJ databases">
        <title>Genomic Encyclopedia of Type Strains, Phase IV (KMG-IV): sequencing the most valuable type-strain genomes for metagenomic binning, comparative biology and taxonomic classification.</title>
        <authorList>
            <person name="Goeker M."/>
        </authorList>
    </citation>
    <scope>NUCLEOTIDE SEQUENCE [LARGE SCALE GENOMIC DNA]</scope>
    <source>
        <strain evidence="14 15">DSM 24830</strain>
    </source>
</reference>
<dbReference type="GO" id="GO:0005737">
    <property type="term" value="C:cytoplasm"/>
    <property type="evidence" value="ECO:0007669"/>
    <property type="project" value="UniProtKB-SubCell"/>
</dbReference>
<dbReference type="SUPFAM" id="SSF52540">
    <property type="entry name" value="P-loop containing nucleoside triphosphate hydrolases"/>
    <property type="match status" value="1"/>
</dbReference>
<keyword evidence="7 10" id="KW-0862">Zinc</keyword>
<dbReference type="GO" id="GO:0019843">
    <property type="term" value="F:rRNA binding"/>
    <property type="evidence" value="ECO:0007669"/>
    <property type="project" value="UniProtKB-KW"/>
</dbReference>
<feature type="domain" description="EngC GTPase" evidence="12">
    <location>
        <begin position="111"/>
        <end position="260"/>
    </location>
</feature>
<name>A0A4R1F0U1_9GAMM</name>
<dbReference type="InterPro" id="IPR004881">
    <property type="entry name" value="Ribosome_biogen_GTPase_RsgA"/>
</dbReference>
<feature type="binding site" evidence="10">
    <location>
        <position position="290"/>
    </location>
    <ligand>
        <name>Zn(2+)</name>
        <dbReference type="ChEBI" id="CHEBI:29105"/>
    </ligand>
</feature>
<dbReference type="GO" id="GO:0005525">
    <property type="term" value="F:GTP binding"/>
    <property type="evidence" value="ECO:0007669"/>
    <property type="project" value="UniProtKB-UniRule"/>
</dbReference>
<keyword evidence="3 10" id="KW-0479">Metal-binding</keyword>
<evidence type="ECO:0000256" key="9">
    <source>
        <dbReference type="ARBA" id="ARBA00023134"/>
    </source>
</evidence>